<gene>
    <name evidence="10" type="ORF">Q3V37_01840</name>
</gene>
<proteinExistence type="predicted"/>
<dbReference type="KEGG" id="mprn:Q3V37_01840"/>
<dbReference type="RefSeq" id="WP_306272697.1">
    <property type="nucleotide sequence ID" value="NZ_CP130472.1"/>
</dbReference>
<keyword evidence="8" id="KW-0472">Membrane</keyword>
<dbReference type="InterPro" id="IPR006094">
    <property type="entry name" value="Oxid_FAD_bind_N"/>
</dbReference>
<accession>A0AAJ6HSN1</accession>
<sequence>MRAERVDHPIDHDEAVDALRRSYAAVPTGEPVRLAKRTSNLFRPRSAPRTPGLDVSGLNRVLSVDATARTADVQGMCTYEDLVDATLPHGLMPLVVPQLRTITLGGAVTGLGIESTSFRNGLPHESVRELDILTGSGEIVTARPDGEHADLFAAFPNSLGSLGYATRLRIELQPVGRYVALRNVRFTRLEALADAIAEVTATRSWAGEPVDAMDGVMFSPGEAYLVLGTFTDSAGPPSDYTGQSIYYRSLRRRTRDVLTAYDYLWRWDTDWFWCSAAFGAQHPVLRRLWPARYRRSDVYHRLVRLEHRHQVAARVDRLRGQPARERVVQDVEIPLDRTADFLRWFAGSVGMTPVWLCPLRLREPAGPGSARSWPLYPLRPGQDYVNIGFWGSVPIAPGAADGDVNRTIERRVSELGGHKSLYSDAYYDREAFDRLYGGDTWRAVKDRYDPDQRLTGLYEKAVARA</sequence>
<dbReference type="AlphaFoldDB" id="A0AAJ6HSN1"/>
<dbReference type="InterPro" id="IPR036318">
    <property type="entry name" value="FAD-bd_PCMH-like_sf"/>
</dbReference>
<keyword evidence="7" id="KW-0560">Oxidoreductase</keyword>
<keyword evidence="5" id="KW-0274">FAD</keyword>
<dbReference type="GO" id="GO:0016020">
    <property type="term" value="C:membrane"/>
    <property type="evidence" value="ECO:0007669"/>
    <property type="project" value="UniProtKB-SubCell"/>
</dbReference>
<keyword evidence="11" id="KW-1185">Reference proteome</keyword>
<dbReference type="PROSITE" id="PS51387">
    <property type="entry name" value="FAD_PCMH"/>
    <property type="match status" value="1"/>
</dbReference>
<evidence type="ECO:0000313" key="10">
    <source>
        <dbReference type="EMBL" id="WLS46056.1"/>
    </source>
</evidence>
<dbReference type="PANTHER" id="PTHR10801">
    <property type="entry name" value="24-DEHYDROCHOLESTEROL REDUCTASE"/>
    <property type="match status" value="1"/>
</dbReference>
<dbReference type="EC" id="1.3.1.72" evidence="2"/>
<evidence type="ECO:0000259" key="9">
    <source>
        <dbReference type="PROSITE" id="PS51387"/>
    </source>
</evidence>
<dbReference type="Pfam" id="PF01565">
    <property type="entry name" value="FAD_binding_4"/>
    <property type="match status" value="1"/>
</dbReference>
<evidence type="ECO:0000256" key="2">
    <source>
        <dbReference type="ARBA" id="ARBA00012405"/>
    </source>
</evidence>
<dbReference type="Proteomes" id="UP001235874">
    <property type="component" value="Chromosome"/>
</dbReference>
<evidence type="ECO:0000256" key="3">
    <source>
        <dbReference type="ARBA" id="ARBA00022630"/>
    </source>
</evidence>
<evidence type="ECO:0000256" key="8">
    <source>
        <dbReference type="ARBA" id="ARBA00023136"/>
    </source>
</evidence>
<dbReference type="EMBL" id="CP130472">
    <property type="protein sequence ID" value="WLS46056.1"/>
    <property type="molecule type" value="Genomic_DNA"/>
</dbReference>
<feature type="domain" description="FAD-binding PCMH-type" evidence="9">
    <location>
        <begin position="1"/>
        <end position="175"/>
    </location>
</feature>
<dbReference type="SUPFAM" id="SSF55103">
    <property type="entry name" value="FAD-linked oxidases, C-terminal domain"/>
    <property type="match status" value="1"/>
</dbReference>
<evidence type="ECO:0000256" key="5">
    <source>
        <dbReference type="ARBA" id="ARBA00022827"/>
    </source>
</evidence>
<evidence type="ECO:0000256" key="7">
    <source>
        <dbReference type="ARBA" id="ARBA00023002"/>
    </source>
</evidence>
<protein>
    <recommendedName>
        <fullName evidence="2">Delta(24)-sterol reductase</fullName>
        <ecNumber evidence="2">1.3.1.72</ecNumber>
    </recommendedName>
</protein>
<dbReference type="InterPro" id="IPR016166">
    <property type="entry name" value="FAD-bd_PCMH"/>
</dbReference>
<evidence type="ECO:0000256" key="4">
    <source>
        <dbReference type="ARBA" id="ARBA00022692"/>
    </source>
</evidence>
<evidence type="ECO:0000256" key="1">
    <source>
        <dbReference type="ARBA" id="ARBA00004167"/>
    </source>
</evidence>
<keyword evidence="6" id="KW-1133">Transmembrane helix</keyword>
<dbReference type="InterPro" id="IPR016164">
    <property type="entry name" value="FAD-linked_Oxase-like_C"/>
</dbReference>
<organism evidence="10 11">
    <name type="scientific">Micromonospora profundi</name>
    <dbReference type="NCBI Taxonomy" id="1420889"/>
    <lineage>
        <taxon>Bacteria</taxon>
        <taxon>Bacillati</taxon>
        <taxon>Actinomycetota</taxon>
        <taxon>Actinomycetes</taxon>
        <taxon>Micromonosporales</taxon>
        <taxon>Micromonosporaceae</taxon>
        <taxon>Micromonospora</taxon>
    </lineage>
</organism>
<dbReference type="GO" id="GO:0071949">
    <property type="term" value="F:FAD binding"/>
    <property type="evidence" value="ECO:0007669"/>
    <property type="project" value="InterPro"/>
</dbReference>
<dbReference type="PANTHER" id="PTHR10801:SF0">
    <property type="entry name" value="DELTA(24)-STEROL REDUCTASE"/>
    <property type="match status" value="1"/>
</dbReference>
<reference evidence="10 11" key="1">
    <citation type="submission" date="2023-07" db="EMBL/GenBank/DDBJ databases">
        <title>Micromonospora profundi TRM 95458 converts glycerol to a new osmotic compound.</title>
        <authorList>
            <person name="Lu D."/>
        </authorList>
    </citation>
    <scope>NUCLEOTIDE SEQUENCE [LARGE SCALE GENOMIC DNA]</scope>
    <source>
        <strain evidence="10 11">TRM95458</strain>
    </source>
</reference>
<dbReference type="InterPro" id="IPR016169">
    <property type="entry name" value="FAD-bd_PCMH_sub2"/>
</dbReference>
<keyword evidence="3" id="KW-0285">Flavoprotein</keyword>
<dbReference type="InterPro" id="IPR040165">
    <property type="entry name" value="Diminuto-like"/>
</dbReference>
<dbReference type="SUPFAM" id="SSF56176">
    <property type="entry name" value="FAD-binding/transporter-associated domain-like"/>
    <property type="match status" value="1"/>
</dbReference>
<name>A0AAJ6HSN1_9ACTN</name>
<evidence type="ECO:0000313" key="11">
    <source>
        <dbReference type="Proteomes" id="UP001235874"/>
    </source>
</evidence>
<dbReference type="Gene3D" id="3.30.465.10">
    <property type="match status" value="1"/>
</dbReference>
<keyword evidence="4" id="KW-0812">Transmembrane</keyword>
<dbReference type="GO" id="GO:0050614">
    <property type="term" value="F:Delta24-sterol reductase activity"/>
    <property type="evidence" value="ECO:0007669"/>
    <property type="project" value="UniProtKB-EC"/>
</dbReference>
<evidence type="ECO:0000256" key="6">
    <source>
        <dbReference type="ARBA" id="ARBA00022989"/>
    </source>
</evidence>
<comment type="subcellular location">
    <subcellularLocation>
        <location evidence="1">Membrane</location>
        <topology evidence="1">Single-pass membrane protein</topology>
    </subcellularLocation>
</comment>